<dbReference type="InterPro" id="IPR011059">
    <property type="entry name" value="Metal-dep_hydrolase_composite"/>
</dbReference>
<dbReference type="CDD" id="cd01298">
    <property type="entry name" value="ATZ_TRZ_like"/>
    <property type="match status" value="1"/>
</dbReference>
<dbReference type="GO" id="GO:0016814">
    <property type="term" value="F:hydrolase activity, acting on carbon-nitrogen (but not peptide) bonds, in cyclic amidines"/>
    <property type="evidence" value="ECO:0007669"/>
    <property type="project" value="UniProtKB-ARBA"/>
</dbReference>
<dbReference type="GO" id="GO:0046872">
    <property type="term" value="F:metal ion binding"/>
    <property type="evidence" value="ECO:0007669"/>
    <property type="project" value="UniProtKB-KW"/>
</dbReference>
<dbReference type="Gene3D" id="2.30.40.10">
    <property type="entry name" value="Urease, subunit C, domain 1"/>
    <property type="match status" value="1"/>
</dbReference>
<evidence type="ECO:0000256" key="4">
    <source>
        <dbReference type="ARBA" id="ARBA00022833"/>
    </source>
</evidence>
<dbReference type="Gene3D" id="3.20.20.140">
    <property type="entry name" value="Metal-dependent hydrolases"/>
    <property type="match status" value="1"/>
</dbReference>
<dbReference type="Proteomes" id="UP000283993">
    <property type="component" value="Unassembled WGS sequence"/>
</dbReference>
<evidence type="ECO:0000256" key="3">
    <source>
        <dbReference type="ARBA" id="ARBA00022801"/>
    </source>
</evidence>
<dbReference type="GO" id="GO:0019239">
    <property type="term" value="F:deaminase activity"/>
    <property type="evidence" value="ECO:0007669"/>
    <property type="project" value="UniProtKB-ARBA"/>
</dbReference>
<proteinExistence type="inferred from homology"/>
<dbReference type="PANTHER" id="PTHR43794:SF11">
    <property type="entry name" value="AMIDOHYDROLASE-RELATED DOMAIN-CONTAINING PROTEIN"/>
    <property type="match status" value="1"/>
</dbReference>
<dbReference type="RefSeq" id="WP_123631535.1">
    <property type="nucleotide sequence ID" value="NZ_AYKH01000023.1"/>
</dbReference>
<keyword evidence="4" id="KW-0862">Zinc</keyword>
<dbReference type="PANTHER" id="PTHR43794">
    <property type="entry name" value="AMINOHYDROLASE SSNA-RELATED"/>
    <property type="match status" value="1"/>
</dbReference>
<dbReference type="GO" id="GO:0018763">
    <property type="term" value="F:hydroxydechloroatrazine ethylaminohydrolase activity"/>
    <property type="evidence" value="ECO:0007669"/>
    <property type="project" value="UniProtKB-EC"/>
</dbReference>
<evidence type="ECO:0000259" key="5">
    <source>
        <dbReference type="Pfam" id="PF01979"/>
    </source>
</evidence>
<dbReference type="InterPro" id="IPR006680">
    <property type="entry name" value="Amidohydro-rel"/>
</dbReference>
<keyword evidence="3 6" id="KW-0378">Hydrolase</keyword>
<comment type="caution">
    <text evidence="6">The sequence shown here is derived from an EMBL/GenBank/DDBJ whole genome shotgun (WGS) entry which is preliminary data.</text>
</comment>
<dbReference type="EMBL" id="AYKH01000023">
    <property type="protein sequence ID" value="ROO26287.1"/>
    <property type="molecule type" value="Genomic_DNA"/>
</dbReference>
<evidence type="ECO:0000256" key="1">
    <source>
        <dbReference type="ARBA" id="ARBA00006745"/>
    </source>
</evidence>
<sequence length="451" mass="48542">MATTLIRNASVIATCDDADRLFQDADIRIRDNRIEAIGADVAGEGPVDEVIDASGHILIPGMVNTHHHFYQTLTRNLPAGQDSNLFNWLVAHYPIWARMDGRAIEIATRVAIAELMLSGCTTAADHTYIWPNGARIDDQIAAAAAMGFRFHASRGSMSVGESAGGLPPDHAVEDEEFILEDSQRVIETHHDDRDGAMTRIVLAPCSPFSVSTDLMRETARLGRAYGVDMHTHLAETRDEEDYCRAQFGQTPVEYAEANDWVGDDVWFAHMVHPHAAEIDRLGAHRCGVAHCPSSNMRLASGIAPVKALQQAGARVGLGVDGSASNDSSHMLSEARQAMLLQRLANGPDALSARDTLRLATRGGAEVLGRGDIGQLAPGMAADIVGYRLDSLPLAGGAVHDPLAALVFCLPPRVDLSLINGRLRVHRGELLGVDLPALVREHNAIATRLVDG</sequence>
<dbReference type="InterPro" id="IPR032466">
    <property type="entry name" value="Metal_Hydrolase"/>
</dbReference>
<protein>
    <submittedName>
        <fullName evidence="6">Hydroxydechloroatrazine ethylaminohydrolase</fullName>
        <ecNumber evidence="6">3.5.4.43</ecNumber>
    </submittedName>
</protein>
<gene>
    <name evidence="6" type="ORF">SAOR_11390</name>
</gene>
<comment type="similarity">
    <text evidence="1">Belongs to the metallo-dependent hydrolases superfamily. ATZ/TRZ family.</text>
</comment>
<dbReference type="EC" id="3.5.4.43" evidence="6"/>
<keyword evidence="7" id="KW-1185">Reference proteome</keyword>
<evidence type="ECO:0000256" key="2">
    <source>
        <dbReference type="ARBA" id="ARBA00022723"/>
    </source>
</evidence>
<evidence type="ECO:0000313" key="7">
    <source>
        <dbReference type="Proteomes" id="UP000283993"/>
    </source>
</evidence>
<organism evidence="6 7">
    <name type="scientific">Salinisphaera orenii MK-B5</name>
    <dbReference type="NCBI Taxonomy" id="856730"/>
    <lineage>
        <taxon>Bacteria</taxon>
        <taxon>Pseudomonadati</taxon>
        <taxon>Pseudomonadota</taxon>
        <taxon>Gammaproteobacteria</taxon>
        <taxon>Salinisphaerales</taxon>
        <taxon>Salinisphaeraceae</taxon>
        <taxon>Salinisphaera</taxon>
    </lineage>
</organism>
<dbReference type="AlphaFoldDB" id="A0A423PL12"/>
<accession>A0A423PL12</accession>
<keyword evidence="2" id="KW-0479">Metal-binding</keyword>
<name>A0A423PL12_9GAMM</name>
<evidence type="ECO:0000313" key="6">
    <source>
        <dbReference type="EMBL" id="ROO26287.1"/>
    </source>
</evidence>
<dbReference type="SUPFAM" id="SSF51338">
    <property type="entry name" value="Composite domain of metallo-dependent hydrolases"/>
    <property type="match status" value="1"/>
</dbReference>
<feature type="domain" description="Amidohydrolase-related" evidence="5">
    <location>
        <begin position="57"/>
        <end position="421"/>
    </location>
</feature>
<dbReference type="NCBIfam" id="NF006055">
    <property type="entry name" value="PRK08203.1"/>
    <property type="match status" value="1"/>
</dbReference>
<dbReference type="FunFam" id="3.20.20.140:FF:000014">
    <property type="entry name" value="5-methylthioadenosine/S-adenosylhomocysteine deaminase"/>
    <property type="match status" value="1"/>
</dbReference>
<dbReference type="SUPFAM" id="SSF51556">
    <property type="entry name" value="Metallo-dependent hydrolases"/>
    <property type="match status" value="1"/>
</dbReference>
<reference evidence="6 7" key="1">
    <citation type="submission" date="2013-10" db="EMBL/GenBank/DDBJ databases">
        <title>Salinisphaera orenii MK-B5 Genome Sequencing.</title>
        <authorList>
            <person name="Lai Q."/>
            <person name="Li C."/>
            <person name="Shao Z."/>
        </authorList>
    </citation>
    <scope>NUCLEOTIDE SEQUENCE [LARGE SCALE GENOMIC DNA]</scope>
    <source>
        <strain evidence="6 7">MK-B5</strain>
    </source>
</reference>
<dbReference type="InterPro" id="IPR050287">
    <property type="entry name" value="MTA/SAH_deaminase"/>
</dbReference>
<dbReference type="Pfam" id="PF01979">
    <property type="entry name" value="Amidohydro_1"/>
    <property type="match status" value="1"/>
</dbReference>